<name>A0A1V1P8R1_9BACT</name>
<reference evidence="1" key="2">
    <citation type="submission" date="2012-11" db="EMBL/GenBank/DDBJ databases">
        <authorList>
            <person name="Vasconcelos A.T.R."/>
            <person name="Motta C."/>
            <person name="Almeida L.G.P."/>
        </authorList>
    </citation>
    <scope>NUCLEOTIDE SEQUENCE</scope>
    <source>
        <strain evidence="1">Araruama</strain>
    </source>
</reference>
<evidence type="ECO:0000313" key="1">
    <source>
        <dbReference type="EMBL" id="ETR71200.1"/>
    </source>
</evidence>
<accession>A0A1V1P8R1</accession>
<dbReference type="AlphaFoldDB" id="A0A1V1P8R1"/>
<organism evidence="1 3">
    <name type="scientific">Candidatus Magnetoglobus multicellularis str. Araruama</name>
    <dbReference type="NCBI Taxonomy" id="890399"/>
    <lineage>
        <taxon>Bacteria</taxon>
        <taxon>Pseudomonadati</taxon>
        <taxon>Thermodesulfobacteriota</taxon>
        <taxon>Desulfobacteria</taxon>
        <taxon>Desulfobacterales</taxon>
        <taxon>Desulfobacteraceae</taxon>
        <taxon>Candidatus Magnetoglobus</taxon>
    </lineage>
</organism>
<dbReference type="EMBL" id="ATBP01000107">
    <property type="protein sequence ID" value="ETR72848.1"/>
    <property type="molecule type" value="Genomic_DNA"/>
</dbReference>
<evidence type="ECO:0000313" key="2">
    <source>
        <dbReference type="EMBL" id="ETR72848.1"/>
    </source>
</evidence>
<sequence length="76" mass="8544">MSGKGQNESFLENPSQYTFVGDNSIDLHFRNQFTQARASSIYGYSQSTNSCFMSFSNFLVMKHHSEVCTFSGQGKV</sequence>
<gene>
    <name evidence="2" type="ORF">OMM_07298</name>
    <name evidence="1" type="ORF">OMM_08273</name>
</gene>
<comment type="caution">
    <text evidence="1">The sequence shown here is derived from an EMBL/GenBank/DDBJ whole genome shotgun (WGS) entry which is preliminary data.</text>
</comment>
<dbReference type="Proteomes" id="UP000189670">
    <property type="component" value="Unassembled WGS sequence"/>
</dbReference>
<dbReference type="EMBL" id="ATBP01000306">
    <property type="protein sequence ID" value="ETR71200.1"/>
    <property type="molecule type" value="Genomic_DNA"/>
</dbReference>
<evidence type="ECO:0000313" key="3">
    <source>
        <dbReference type="Proteomes" id="UP000189670"/>
    </source>
</evidence>
<proteinExistence type="predicted"/>
<reference evidence="3" key="1">
    <citation type="submission" date="2012-11" db="EMBL/GenBank/DDBJ databases">
        <authorList>
            <person name="Lucero-Rivera Y.E."/>
            <person name="Tovar-Ramirez D."/>
        </authorList>
    </citation>
    <scope>NUCLEOTIDE SEQUENCE [LARGE SCALE GENOMIC DNA]</scope>
    <source>
        <strain evidence="3">Araruama</strain>
    </source>
</reference>
<protein>
    <submittedName>
        <fullName evidence="1">Uncharacterized protein</fullName>
    </submittedName>
</protein>